<dbReference type="SUPFAM" id="SSF52540">
    <property type="entry name" value="P-loop containing nucleoside triphosphate hydrolases"/>
    <property type="match status" value="1"/>
</dbReference>
<dbReference type="GO" id="GO:0000723">
    <property type="term" value="P:telomere maintenance"/>
    <property type="evidence" value="ECO:0007669"/>
    <property type="project" value="InterPro"/>
</dbReference>
<dbReference type="GO" id="GO:0043139">
    <property type="term" value="F:5'-3' DNA helicase activity"/>
    <property type="evidence" value="ECO:0007669"/>
    <property type="project" value="UniProtKB-EC"/>
</dbReference>
<reference evidence="3 4" key="1">
    <citation type="submission" date="2014-04" db="EMBL/GenBank/DDBJ databases">
        <title>Evolutionary Origins and Diversification of the Mycorrhizal Mutualists.</title>
        <authorList>
            <consortium name="DOE Joint Genome Institute"/>
            <consortium name="Mycorrhizal Genomics Consortium"/>
            <person name="Kohler A."/>
            <person name="Kuo A."/>
            <person name="Nagy L.G."/>
            <person name="Floudas D."/>
            <person name="Copeland A."/>
            <person name="Barry K.W."/>
            <person name="Cichocki N."/>
            <person name="Veneault-Fourrey C."/>
            <person name="LaButti K."/>
            <person name="Lindquist E.A."/>
            <person name="Lipzen A."/>
            <person name="Lundell T."/>
            <person name="Morin E."/>
            <person name="Murat C."/>
            <person name="Riley R."/>
            <person name="Ohm R."/>
            <person name="Sun H."/>
            <person name="Tunlid A."/>
            <person name="Henrissat B."/>
            <person name="Grigoriev I.V."/>
            <person name="Hibbett D.S."/>
            <person name="Martin F."/>
        </authorList>
    </citation>
    <scope>NUCLEOTIDE SEQUENCE [LARGE SCALE GENOMIC DNA]</scope>
    <source>
        <strain evidence="3 4">Koide BX008</strain>
    </source>
</reference>
<evidence type="ECO:0000313" key="4">
    <source>
        <dbReference type="Proteomes" id="UP000054549"/>
    </source>
</evidence>
<keyword evidence="1" id="KW-0547">Nucleotide-binding</keyword>
<keyword evidence="1" id="KW-0067">ATP-binding</keyword>
<organism evidence="3 4">
    <name type="scientific">Amanita muscaria (strain Koide BX008)</name>
    <dbReference type="NCBI Taxonomy" id="946122"/>
    <lineage>
        <taxon>Eukaryota</taxon>
        <taxon>Fungi</taxon>
        <taxon>Dikarya</taxon>
        <taxon>Basidiomycota</taxon>
        <taxon>Agaricomycotina</taxon>
        <taxon>Agaricomycetes</taxon>
        <taxon>Agaricomycetidae</taxon>
        <taxon>Agaricales</taxon>
        <taxon>Pluteineae</taxon>
        <taxon>Amanitaceae</taxon>
        <taxon>Amanita</taxon>
    </lineage>
</organism>
<keyword evidence="1" id="KW-0234">DNA repair</keyword>
<dbReference type="PANTHER" id="PTHR10492">
    <property type="match status" value="1"/>
</dbReference>
<dbReference type="InterPro" id="IPR027417">
    <property type="entry name" value="P-loop_NTPase"/>
</dbReference>
<dbReference type="STRING" id="946122.A0A0C2TPI3"/>
<feature type="non-terminal residue" evidence="3">
    <location>
        <position position="214"/>
    </location>
</feature>
<keyword evidence="4" id="KW-1185">Reference proteome</keyword>
<evidence type="ECO:0000313" key="3">
    <source>
        <dbReference type="EMBL" id="KIL69114.1"/>
    </source>
</evidence>
<dbReference type="InterPro" id="IPR010285">
    <property type="entry name" value="DNA_helicase_pif1-like_DEAD"/>
</dbReference>
<dbReference type="EMBL" id="KN818226">
    <property type="protein sequence ID" value="KIL69114.1"/>
    <property type="molecule type" value="Genomic_DNA"/>
</dbReference>
<comment type="similarity">
    <text evidence="1">Belongs to the helicase family.</text>
</comment>
<feature type="domain" description="DNA helicase Pif1-like DEAD-box helicase" evidence="2">
    <location>
        <begin position="109"/>
        <end position="214"/>
    </location>
</feature>
<proteinExistence type="inferred from homology"/>
<dbReference type="Gene3D" id="3.40.50.300">
    <property type="entry name" value="P-loop containing nucleotide triphosphate hydrolases"/>
    <property type="match status" value="1"/>
</dbReference>
<dbReference type="Proteomes" id="UP000054549">
    <property type="component" value="Unassembled WGS sequence"/>
</dbReference>
<name>A0A0C2TPI3_AMAMK</name>
<dbReference type="EC" id="5.6.2.3" evidence="1"/>
<comment type="cofactor">
    <cofactor evidence="1">
        <name>Mg(2+)</name>
        <dbReference type="ChEBI" id="CHEBI:18420"/>
    </cofactor>
</comment>
<dbReference type="HOGENOM" id="CLU_001324_9_1_1"/>
<dbReference type="Pfam" id="PF05970">
    <property type="entry name" value="PIF1"/>
    <property type="match status" value="1"/>
</dbReference>
<keyword evidence="1" id="KW-0227">DNA damage</keyword>
<comment type="catalytic activity">
    <reaction evidence="1">
        <text>ATP + H2O = ADP + phosphate + H(+)</text>
        <dbReference type="Rhea" id="RHEA:13065"/>
        <dbReference type="ChEBI" id="CHEBI:15377"/>
        <dbReference type="ChEBI" id="CHEBI:15378"/>
        <dbReference type="ChEBI" id="CHEBI:30616"/>
        <dbReference type="ChEBI" id="CHEBI:43474"/>
        <dbReference type="ChEBI" id="CHEBI:456216"/>
        <dbReference type="EC" id="5.6.2.3"/>
    </reaction>
</comment>
<gene>
    <name evidence="3" type="ORF">M378DRAFT_70216</name>
</gene>
<keyword evidence="1" id="KW-0233">DNA recombination</keyword>
<dbReference type="AlphaFoldDB" id="A0A0C2TPI3"/>
<dbReference type="GO" id="GO:0016887">
    <property type="term" value="F:ATP hydrolysis activity"/>
    <property type="evidence" value="ECO:0007669"/>
    <property type="project" value="RHEA"/>
</dbReference>
<dbReference type="GO" id="GO:0006281">
    <property type="term" value="P:DNA repair"/>
    <property type="evidence" value="ECO:0007669"/>
    <property type="project" value="UniProtKB-KW"/>
</dbReference>
<dbReference type="InParanoid" id="A0A0C2TPI3"/>
<dbReference type="GO" id="GO:0006310">
    <property type="term" value="P:DNA recombination"/>
    <property type="evidence" value="ECO:0007669"/>
    <property type="project" value="UniProtKB-KW"/>
</dbReference>
<evidence type="ECO:0000259" key="2">
    <source>
        <dbReference type="Pfam" id="PF05970"/>
    </source>
</evidence>
<dbReference type="OrthoDB" id="3366231at2759"/>
<evidence type="ECO:0000256" key="1">
    <source>
        <dbReference type="RuleBase" id="RU363044"/>
    </source>
</evidence>
<protein>
    <recommendedName>
        <fullName evidence="1">ATP-dependent DNA helicase</fullName>
        <ecNumber evidence="1">5.6.2.3</ecNumber>
    </recommendedName>
</protein>
<accession>A0A0C2TPI3</accession>
<keyword evidence="1" id="KW-0378">Hydrolase</keyword>
<dbReference type="GO" id="GO:0005524">
    <property type="term" value="F:ATP binding"/>
    <property type="evidence" value="ECO:0007669"/>
    <property type="project" value="UniProtKB-KW"/>
</dbReference>
<dbReference type="PANTHER" id="PTHR10492:SF90">
    <property type="entry name" value="ATP-DEPENDENT DNA HELICASE"/>
    <property type="match status" value="1"/>
</dbReference>
<sequence>MILLHCNPTDPGLLWERTKQDLCDDLRHRLINHLNLANPTEDDIYDYGLYLIDKELRRNGRGLDSIVGMPQPVNNWAQQELQGNQLIHEQLDYDQQMLQQVVDQGLPTLNAEQRALYDVVLASVQDGSGDSFFVHSAGGCGKTYVCNLIAAAVRATGKIVLCVASSGIASLLLSGGRTAHSRFKIPIAIHEASTCNIKHNDLHHELLQQAVLII</sequence>
<keyword evidence="1" id="KW-0347">Helicase</keyword>